<dbReference type="SUPFAM" id="SSF46689">
    <property type="entry name" value="Homeodomain-like"/>
    <property type="match status" value="1"/>
</dbReference>
<gene>
    <name evidence="1" type="ORF">C1645_760798</name>
</gene>
<dbReference type="Proteomes" id="UP000265703">
    <property type="component" value="Unassembled WGS sequence"/>
</dbReference>
<organism evidence="1 2">
    <name type="scientific">Glomus cerebriforme</name>
    <dbReference type="NCBI Taxonomy" id="658196"/>
    <lineage>
        <taxon>Eukaryota</taxon>
        <taxon>Fungi</taxon>
        <taxon>Fungi incertae sedis</taxon>
        <taxon>Mucoromycota</taxon>
        <taxon>Glomeromycotina</taxon>
        <taxon>Glomeromycetes</taxon>
        <taxon>Glomerales</taxon>
        <taxon>Glomeraceae</taxon>
        <taxon>Glomus</taxon>
    </lineage>
</organism>
<evidence type="ECO:0008006" key="3">
    <source>
        <dbReference type="Google" id="ProtNLM"/>
    </source>
</evidence>
<evidence type="ECO:0000313" key="1">
    <source>
        <dbReference type="EMBL" id="RIA94109.1"/>
    </source>
</evidence>
<keyword evidence="2" id="KW-1185">Reference proteome</keyword>
<reference evidence="1 2" key="1">
    <citation type="submission" date="2018-06" db="EMBL/GenBank/DDBJ databases">
        <title>Comparative genomics reveals the genomic features of Rhizophagus irregularis, R. cerebriforme, R. diaphanum and Gigaspora rosea, and their symbiotic lifestyle signature.</title>
        <authorList>
            <person name="Morin E."/>
            <person name="San Clemente H."/>
            <person name="Chen E.C.H."/>
            <person name="De La Providencia I."/>
            <person name="Hainaut M."/>
            <person name="Kuo A."/>
            <person name="Kohler A."/>
            <person name="Murat C."/>
            <person name="Tang N."/>
            <person name="Roy S."/>
            <person name="Loubradou J."/>
            <person name="Henrissat B."/>
            <person name="Grigoriev I.V."/>
            <person name="Corradi N."/>
            <person name="Roux C."/>
            <person name="Martin F.M."/>
        </authorList>
    </citation>
    <scope>NUCLEOTIDE SEQUENCE [LARGE SCALE GENOMIC DNA]</scope>
    <source>
        <strain evidence="1 2">DAOM 227022</strain>
    </source>
</reference>
<dbReference type="InterPro" id="IPR009057">
    <property type="entry name" value="Homeodomain-like_sf"/>
</dbReference>
<feature type="non-terminal residue" evidence="1">
    <location>
        <position position="1"/>
    </location>
</feature>
<dbReference type="InterPro" id="IPR001005">
    <property type="entry name" value="SANT/Myb"/>
</dbReference>
<dbReference type="CDD" id="cd00167">
    <property type="entry name" value="SANT"/>
    <property type="match status" value="1"/>
</dbReference>
<protein>
    <recommendedName>
        <fullName evidence="3">Myb-like domain-containing protein</fullName>
    </recommendedName>
</protein>
<dbReference type="OrthoDB" id="2143914at2759"/>
<comment type="caution">
    <text evidence="1">The sequence shown here is derived from an EMBL/GenBank/DDBJ whole genome shotgun (WGS) entry which is preliminary data.</text>
</comment>
<dbReference type="AlphaFoldDB" id="A0A397T9T8"/>
<sequence length="55" mass="6461">TISSFRTKTMSLAIWHGRWKTEKNEVLKNVINMYGFGNWAKIQKFMNCYSMVNVG</sequence>
<evidence type="ECO:0000313" key="2">
    <source>
        <dbReference type="Proteomes" id="UP000265703"/>
    </source>
</evidence>
<name>A0A397T9T8_9GLOM</name>
<dbReference type="EMBL" id="QKYT01000089">
    <property type="protein sequence ID" value="RIA94109.1"/>
    <property type="molecule type" value="Genomic_DNA"/>
</dbReference>
<dbReference type="Gene3D" id="1.10.10.60">
    <property type="entry name" value="Homeodomain-like"/>
    <property type="match status" value="1"/>
</dbReference>
<proteinExistence type="predicted"/>
<accession>A0A397T9T8</accession>